<dbReference type="AlphaFoldDB" id="X1PJH5"/>
<accession>X1PJH5</accession>
<comment type="caution">
    <text evidence="2">The sequence shown here is derived from an EMBL/GenBank/DDBJ whole genome shotgun (WGS) entry which is preliminary data.</text>
</comment>
<gene>
    <name evidence="2" type="ORF">S06H3_46660</name>
</gene>
<evidence type="ECO:0000256" key="1">
    <source>
        <dbReference type="SAM" id="Phobius"/>
    </source>
</evidence>
<keyword evidence="1" id="KW-0812">Transmembrane</keyword>
<evidence type="ECO:0000313" key="2">
    <source>
        <dbReference type="EMBL" id="GAI42681.1"/>
    </source>
</evidence>
<reference evidence="2" key="1">
    <citation type="journal article" date="2014" name="Front. Microbiol.">
        <title>High frequency of phylogenetically diverse reductive dehalogenase-homologous genes in deep subseafloor sedimentary metagenomes.</title>
        <authorList>
            <person name="Kawai M."/>
            <person name="Futagami T."/>
            <person name="Toyoda A."/>
            <person name="Takaki Y."/>
            <person name="Nishi S."/>
            <person name="Hori S."/>
            <person name="Arai W."/>
            <person name="Tsubouchi T."/>
            <person name="Morono Y."/>
            <person name="Uchiyama I."/>
            <person name="Ito T."/>
            <person name="Fujiyama A."/>
            <person name="Inagaki F."/>
            <person name="Takami H."/>
        </authorList>
    </citation>
    <scope>NUCLEOTIDE SEQUENCE</scope>
    <source>
        <strain evidence="2">Expedition CK06-06</strain>
    </source>
</reference>
<organism evidence="2">
    <name type="scientific">marine sediment metagenome</name>
    <dbReference type="NCBI Taxonomy" id="412755"/>
    <lineage>
        <taxon>unclassified sequences</taxon>
        <taxon>metagenomes</taxon>
        <taxon>ecological metagenomes</taxon>
    </lineage>
</organism>
<feature type="transmembrane region" description="Helical" evidence="1">
    <location>
        <begin position="150"/>
        <end position="172"/>
    </location>
</feature>
<sequence length="184" mass="20931">MVNEEIFGGLKLALSKGESLKQAMMSFYNAGYKKEEIEEAARVLQRQQFQQIQPIQPTPQQPPQQIQPIKPVQQIKPKKKLIQKVSRYETPIQAQIQSSQKIRKGIDTAIKQLKKIEVTGSKTIKQKPVKAISTQKVSTYGEKPKPSGKLITLLLVFFLLLLLGILAAVFFFREELIEILNNLF</sequence>
<name>X1PJH5_9ZZZZ</name>
<protein>
    <submittedName>
        <fullName evidence="2">Uncharacterized protein</fullName>
    </submittedName>
</protein>
<keyword evidence="1" id="KW-1133">Transmembrane helix</keyword>
<dbReference type="EMBL" id="BARV01029236">
    <property type="protein sequence ID" value="GAI42681.1"/>
    <property type="molecule type" value="Genomic_DNA"/>
</dbReference>
<proteinExistence type="predicted"/>
<keyword evidence="1" id="KW-0472">Membrane</keyword>